<accession>A0AAV7PX77</accession>
<reference evidence="1" key="1">
    <citation type="journal article" date="2022" name="bioRxiv">
        <title>Sequencing and chromosome-scale assembly of the giantPleurodeles waltlgenome.</title>
        <authorList>
            <person name="Brown T."/>
            <person name="Elewa A."/>
            <person name="Iarovenko S."/>
            <person name="Subramanian E."/>
            <person name="Araus A.J."/>
            <person name="Petzold A."/>
            <person name="Susuki M."/>
            <person name="Suzuki K.-i.T."/>
            <person name="Hayashi T."/>
            <person name="Toyoda A."/>
            <person name="Oliveira C."/>
            <person name="Osipova E."/>
            <person name="Leigh N.D."/>
            <person name="Simon A."/>
            <person name="Yun M.H."/>
        </authorList>
    </citation>
    <scope>NUCLEOTIDE SEQUENCE</scope>
    <source>
        <strain evidence="1">20211129_DDA</strain>
        <tissue evidence="1">Liver</tissue>
    </source>
</reference>
<sequence length="178" mass="19418">MTPIELRVLSSSDVKLVKLESKQQRFDRSRRGAYPATSLGGPAISCRSAIVESALPGTAKLILNHTDSFHVMGVDVMPCPDINRKDTGLDEFCRSTKDMLSTGSLHGYGSAVWGKMRGSSADDNRVHDILTITIHNNSRQIRIPNHGEKKTGNDCEDWSRVAAVLAGDSGAPPRVRFD</sequence>
<gene>
    <name evidence="1" type="ORF">NDU88_009875</name>
</gene>
<evidence type="ECO:0000313" key="2">
    <source>
        <dbReference type="Proteomes" id="UP001066276"/>
    </source>
</evidence>
<dbReference type="AlphaFoldDB" id="A0AAV7PX77"/>
<dbReference type="EMBL" id="JANPWB010000011">
    <property type="protein sequence ID" value="KAJ1131539.1"/>
    <property type="molecule type" value="Genomic_DNA"/>
</dbReference>
<comment type="caution">
    <text evidence="1">The sequence shown here is derived from an EMBL/GenBank/DDBJ whole genome shotgun (WGS) entry which is preliminary data.</text>
</comment>
<name>A0AAV7PX77_PLEWA</name>
<keyword evidence="2" id="KW-1185">Reference proteome</keyword>
<dbReference type="Proteomes" id="UP001066276">
    <property type="component" value="Chromosome 7"/>
</dbReference>
<protein>
    <submittedName>
        <fullName evidence="1">Uncharacterized protein</fullName>
    </submittedName>
</protein>
<evidence type="ECO:0000313" key="1">
    <source>
        <dbReference type="EMBL" id="KAJ1131539.1"/>
    </source>
</evidence>
<organism evidence="1 2">
    <name type="scientific">Pleurodeles waltl</name>
    <name type="common">Iberian ribbed newt</name>
    <dbReference type="NCBI Taxonomy" id="8319"/>
    <lineage>
        <taxon>Eukaryota</taxon>
        <taxon>Metazoa</taxon>
        <taxon>Chordata</taxon>
        <taxon>Craniata</taxon>
        <taxon>Vertebrata</taxon>
        <taxon>Euteleostomi</taxon>
        <taxon>Amphibia</taxon>
        <taxon>Batrachia</taxon>
        <taxon>Caudata</taxon>
        <taxon>Salamandroidea</taxon>
        <taxon>Salamandridae</taxon>
        <taxon>Pleurodelinae</taxon>
        <taxon>Pleurodeles</taxon>
    </lineage>
</organism>
<proteinExistence type="predicted"/>